<keyword evidence="1" id="KW-0460">Magnesium</keyword>
<dbReference type="Gene3D" id="3.30.540.10">
    <property type="entry name" value="Fructose-1,6-Bisphosphatase, subunit A, domain 1"/>
    <property type="match status" value="1"/>
</dbReference>
<feature type="binding site" evidence="1">
    <location>
        <position position="520"/>
    </location>
    <ligand>
        <name>Mg(2+)</name>
        <dbReference type="ChEBI" id="CHEBI:18420"/>
        <label>1</label>
        <note>catalytic</note>
    </ligand>
</feature>
<accession>A0A6P2CWR7</accession>
<dbReference type="CDD" id="cd01637">
    <property type="entry name" value="IMPase_like"/>
    <property type="match status" value="1"/>
</dbReference>
<dbReference type="GO" id="GO:0007165">
    <property type="term" value="P:signal transduction"/>
    <property type="evidence" value="ECO:0007669"/>
    <property type="project" value="TreeGrafter"/>
</dbReference>
<protein>
    <submittedName>
        <fullName evidence="2">Uncharacterized protein</fullName>
    </submittedName>
</protein>
<dbReference type="PANTHER" id="PTHR20854">
    <property type="entry name" value="INOSITOL MONOPHOSPHATASE"/>
    <property type="match status" value="1"/>
</dbReference>
<keyword evidence="1" id="KW-0479">Metal-binding</keyword>
<dbReference type="Gene3D" id="3.40.190.80">
    <property type="match status" value="1"/>
</dbReference>
<dbReference type="GO" id="GO:0006020">
    <property type="term" value="P:inositol metabolic process"/>
    <property type="evidence" value="ECO:0007669"/>
    <property type="project" value="TreeGrafter"/>
</dbReference>
<evidence type="ECO:0000256" key="1">
    <source>
        <dbReference type="PIRSR" id="PIRSR600760-2"/>
    </source>
</evidence>
<feature type="binding site" evidence="1">
    <location>
        <position position="543"/>
    </location>
    <ligand>
        <name>Mg(2+)</name>
        <dbReference type="ChEBI" id="CHEBI:18420"/>
        <label>1</label>
        <note>catalytic</note>
    </ligand>
</feature>
<dbReference type="AlphaFoldDB" id="A0A6P2CWR7"/>
<reference evidence="2 3" key="1">
    <citation type="submission" date="2019-05" db="EMBL/GenBank/DDBJ databases">
        <authorList>
            <consortium name="Science for Life Laboratories"/>
        </authorList>
    </citation>
    <scope>NUCLEOTIDE SEQUENCE [LARGE SCALE GENOMIC DNA]</scope>
    <source>
        <strain evidence="2">Soil9</strain>
    </source>
</reference>
<dbReference type="PANTHER" id="PTHR20854:SF4">
    <property type="entry name" value="INOSITOL-1-MONOPHOSPHATASE-RELATED"/>
    <property type="match status" value="1"/>
</dbReference>
<dbReference type="GO" id="GO:0008934">
    <property type="term" value="F:inositol monophosphate 1-phosphatase activity"/>
    <property type="evidence" value="ECO:0007669"/>
    <property type="project" value="TreeGrafter"/>
</dbReference>
<dbReference type="PRINTS" id="PR00377">
    <property type="entry name" value="IMPHPHTASES"/>
</dbReference>
<keyword evidence="3" id="KW-1185">Reference proteome</keyword>
<dbReference type="KEGG" id="gms:SOIL9_46770"/>
<dbReference type="RefSeq" id="WP_162667827.1">
    <property type="nucleotide sequence ID" value="NZ_LR593886.1"/>
</dbReference>
<sequence>MSFDPQLSVRAATLAYFADRAERFPGLVARIEEFFSRPTLDTGRQVLRTYFRNHTTGDVESLRTITASFADKRVVRAIVASILADEEALAAIAARSYPHPIGFDKLVLDDDRATGFKFRLHVYWRGANFASLERLHLHRFEMASAIVTGELTNHIWRVVEFVPANELVRGMDLSPTVGEQAHTRRTMPAYAGYRRDANGDLRKTHLGTAVLERGASETFTSGDAYAQVLEDAHFVETNAETGFANGDFCSTVYIHGPSLVDGAGRSLPILFEETLLPDDNKLVPTIPAIPVETLRACLNRYRDTLDEILKFYDWLYHPKHGRNLSVGMIAGYLLCEAFKTPHAIDAFERRYDECKDVLERSERAVRDLIEGRTNPAHLNDDDRNTRYVRLLLAKANAHPKGPHAWAEDYGALTKEMWRYFGAIRGEMNSRITVLKPVWDGVVKRKLPGGMHYGHVGAMIEAAFEANGIAMKHFEAHWAGGGLVATHKDEHNIASVVDDEIEGRISEVLKGHFPSHRFYGEEHGDPNRALPAVGERRFLVDPLDGTRNFLCRREEFCIAIACQEWNGVGWVTTDGVVAHPASGRIFWAERGQGAFVIERTDLERRATVFVSAVDPANPLKHQLIDYSARGLDLAAQTDTFSELARSGSALRNSGSVALILAHMAGRGGTGAIITANDYDVEAGRLIAHEAGAWITQIVFVSGEDERTCTIVGAEERIHNALVVLVREQIQKHGGRLLDETLTPPGL</sequence>
<dbReference type="SUPFAM" id="SSF56655">
    <property type="entry name" value="Carbohydrate phosphatase"/>
    <property type="match status" value="1"/>
</dbReference>
<gene>
    <name evidence="2" type="ORF">SOIL9_46770</name>
</gene>
<organism evidence="2 3">
    <name type="scientific">Gemmata massiliana</name>
    <dbReference type="NCBI Taxonomy" id="1210884"/>
    <lineage>
        <taxon>Bacteria</taxon>
        <taxon>Pseudomonadati</taxon>
        <taxon>Planctomycetota</taxon>
        <taxon>Planctomycetia</taxon>
        <taxon>Gemmatales</taxon>
        <taxon>Gemmataceae</taxon>
        <taxon>Gemmata</taxon>
    </lineage>
</organism>
<dbReference type="Pfam" id="PF00459">
    <property type="entry name" value="Inositol_P"/>
    <property type="match status" value="1"/>
</dbReference>
<feature type="binding site" evidence="1">
    <location>
        <position position="678"/>
    </location>
    <ligand>
        <name>Mg(2+)</name>
        <dbReference type="ChEBI" id="CHEBI:18420"/>
        <label>1</label>
        <note>catalytic</note>
    </ligand>
</feature>
<name>A0A6P2CWR7_9BACT</name>
<dbReference type="EMBL" id="LR593886">
    <property type="protein sequence ID" value="VTR93037.1"/>
    <property type="molecule type" value="Genomic_DNA"/>
</dbReference>
<feature type="binding site" evidence="1">
    <location>
        <position position="542"/>
    </location>
    <ligand>
        <name>Mg(2+)</name>
        <dbReference type="ChEBI" id="CHEBI:18420"/>
        <label>1</label>
        <note>catalytic</note>
    </ligand>
</feature>
<dbReference type="GO" id="GO:0046872">
    <property type="term" value="F:metal ion binding"/>
    <property type="evidence" value="ECO:0007669"/>
    <property type="project" value="UniProtKB-KW"/>
</dbReference>
<dbReference type="InterPro" id="IPR000760">
    <property type="entry name" value="Inositol_monophosphatase-like"/>
</dbReference>
<proteinExistence type="predicted"/>
<evidence type="ECO:0000313" key="3">
    <source>
        <dbReference type="Proteomes" id="UP000464178"/>
    </source>
</evidence>
<evidence type="ECO:0000313" key="2">
    <source>
        <dbReference type="EMBL" id="VTR93037.1"/>
    </source>
</evidence>
<dbReference type="Proteomes" id="UP000464178">
    <property type="component" value="Chromosome"/>
</dbReference>
<comment type="cofactor">
    <cofactor evidence="1">
        <name>Mg(2+)</name>
        <dbReference type="ChEBI" id="CHEBI:18420"/>
    </cofactor>
</comment>
<feature type="binding site" evidence="1">
    <location>
        <position position="540"/>
    </location>
    <ligand>
        <name>Mg(2+)</name>
        <dbReference type="ChEBI" id="CHEBI:18420"/>
        <label>1</label>
        <note>catalytic</note>
    </ligand>
</feature>